<evidence type="ECO:0000259" key="1">
    <source>
        <dbReference type="Pfam" id="PF08350"/>
    </source>
</evidence>
<dbReference type="RefSeq" id="WP_066971213.1">
    <property type="nucleotide sequence ID" value="NZ_LWMT01000070.1"/>
</dbReference>
<evidence type="ECO:0000313" key="2">
    <source>
        <dbReference type="EMBL" id="KZX16473.1"/>
    </source>
</evidence>
<evidence type="ECO:0000313" key="3">
    <source>
        <dbReference type="Proteomes" id="UP000077066"/>
    </source>
</evidence>
<keyword evidence="3" id="KW-1185">Reference proteome</keyword>
<dbReference type="InterPro" id="IPR036390">
    <property type="entry name" value="WH_DNA-bd_sf"/>
</dbReference>
<dbReference type="SUPFAM" id="SSF46785">
    <property type="entry name" value="Winged helix' DNA-binding domain"/>
    <property type="match status" value="1"/>
</dbReference>
<dbReference type="EMBL" id="LWMT01000070">
    <property type="protein sequence ID" value="KZX16473.1"/>
    <property type="molecule type" value="Genomic_DNA"/>
</dbReference>
<proteinExistence type="predicted"/>
<protein>
    <recommendedName>
        <fullName evidence="1">Methanogenesis regulatory protein FilR1 middle domain-containing protein</fullName>
    </recommendedName>
</protein>
<dbReference type="Gene3D" id="1.10.10.10">
    <property type="entry name" value="Winged helix-like DNA-binding domain superfamily/Winged helix DNA-binding domain"/>
    <property type="match status" value="1"/>
</dbReference>
<dbReference type="OrthoDB" id="11410at2157"/>
<name>A0A166EBE4_9EURY</name>
<comment type="caution">
    <text evidence="2">The sequence shown here is derived from an EMBL/GenBank/DDBJ whole genome shotgun (WGS) entry which is preliminary data.</text>
</comment>
<reference evidence="2 3" key="1">
    <citation type="submission" date="2016-04" db="EMBL/GenBank/DDBJ databases">
        <title>Genome sequence of Methanobrevibacter filiformis DSM 11501.</title>
        <authorList>
            <person name="Poehlein A."/>
            <person name="Seedorf H."/>
            <person name="Daniel R."/>
        </authorList>
    </citation>
    <scope>NUCLEOTIDE SEQUENCE [LARGE SCALE GENOMIC DNA]</scope>
    <source>
        <strain evidence="2 3">DSM 11501</strain>
    </source>
</reference>
<dbReference type="AlphaFoldDB" id="A0A166EBE4"/>
<dbReference type="Pfam" id="PF08350">
    <property type="entry name" value="FilR1_middle"/>
    <property type="match status" value="1"/>
</dbReference>
<dbReference type="PATRIC" id="fig|55758.3.peg.575"/>
<dbReference type="InterPro" id="IPR013561">
    <property type="entry name" value="FilR1_middle_dom"/>
</dbReference>
<dbReference type="Proteomes" id="UP000077066">
    <property type="component" value="Unassembled WGS sequence"/>
</dbReference>
<sequence>MKYNKINLKWYVAVSSVLKTLSSSEARLKILKLLYIDNLSMVEIYKKSKLPYSSISVGLANLDQMGLLKVVNNKFALNNLGKIYFTILLEFTSVIKFLKDFSKFWKDHQVDSIDEDALNHLASLKESVIIESTPIDIFKTYNVFKENMDEVNIVKSIFPYLHPDFPILFNDLIQKEVNVKLLFPKSLSHHFLKLWDLEIPNEELDNNLLEVRSVEDNINLALTVTDKFLYLGICKSDGNYNHNHILFSKSNDAINWGNKLFNKYYNESSKLFLH</sequence>
<organism evidence="2 3">
    <name type="scientific">Methanobrevibacter filiformis</name>
    <dbReference type="NCBI Taxonomy" id="55758"/>
    <lineage>
        <taxon>Archaea</taxon>
        <taxon>Methanobacteriati</taxon>
        <taxon>Methanobacteriota</taxon>
        <taxon>Methanomada group</taxon>
        <taxon>Methanobacteria</taxon>
        <taxon>Methanobacteriales</taxon>
        <taxon>Methanobacteriaceae</taxon>
        <taxon>Methanobrevibacter</taxon>
    </lineage>
</organism>
<gene>
    <name evidence="2" type="ORF">MBFIL_05150</name>
</gene>
<dbReference type="InterPro" id="IPR036388">
    <property type="entry name" value="WH-like_DNA-bd_sf"/>
</dbReference>
<feature type="domain" description="Methanogenesis regulatory protein FilR1 middle" evidence="1">
    <location>
        <begin position="137"/>
        <end position="266"/>
    </location>
</feature>
<accession>A0A166EBE4</accession>